<reference evidence="1" key="1">
    <citation type="submission" date="2020-04" db="EMBL/GenBank/DDBJ databases">
        <title>Deep metagenomics examines the oral microbiome during advanced dental caries in children, revealing novel taxa and co-occurrences with host molecules.</title>
        <authorList>
            <person name="Baker J.L."/>
            <person name="Morton J.T."/>
            <person name="Dinis M."/>
            <person name="Alvarez R."/>
            <person name="Tran N.C."/>
            <person name="Knight R."/>
            <person name="Edlund A."/>
        </authorList>
    </citation>
    <scope>NUCLEOTIDE SEQUENCE</scope>
    <source>
        <strain evidence="1">JCVI_3_bin.11</strain>
    </source>
</reference>
<feature type="non-terminal residue" evidence="1">
    <location>
        <position position="439"/>
    </location>
</feature>
<dbReference type="EMBL" id="JABZGU010000256">
    <property type="protein sequence ID" value="MBF4803523.1"/>
    <property type="molecule type" value="Genomic_DNA"/>
</dbReference>
<gene>
    <name evidence="1" type="ORF">HXK24_06920</name>
</gene>
<proteinExistence type="predicted"/>
<dbReference type="AlphaFoldDB" id="A0A9D6AG08"/>
<name>A0A9D6AG08_9ACTN</name>
<evidence type="ECO:0000313" key="1">
    <source>
        <dbReference type="EMBL" id="MBF4803523.1"/>
    </source>
</evidence>
<feature type="non-terminal residue" evidence="1">
    <location>
        <position position="1"/>
    </location>
</feature>
<sequence length="439" mass="48610">ERWGSAQLIVPSPDAVLLVKRQLGAIQELSVGVNVSTFDEWMRDQWKLYGSSDRLLSNTLRKVFFQQILDGMSADELGTLTTSKGTVELLSKLAPEYLTKLDQIVDSGQLSAGQMSACKVLERYKMLLEEKSYVEMCQCLDYLLQSIPAQGPALIFSRVEDLSEARLKFVRKLSQKRDVVFSLYVPEGPAGYAAEQQLEVVGDPGCACRVDTGLAPAAKSQELNDLLARVFRAKEGNEVTPSGAVTFLSPLGQQAEAESISRYISQRVESGSKSFAVYTSNSQKVWDALSQKLAAKGIAAHYKRSVRIQDSLAGRAFASLIDAYVTLSERAELEKNIDYQASDHQMGDMSWWPPRTLTDYLISPISGINVERAWMLDKSWRGNRTLYATRVLETLSKAAMSSRLCAETIKSLELGRIGSAAQRIIEYLSAETSDEQAEV</sequence>
<protein>
    <submittedName>
        <fullName evidence="1">Uncharacterized protein</fullName>
    </submittedName>
</protein>
<accession>A0A9D6AG08</accession>
<organism evidence="1 2">
    <name type="scientific">Lancefieldella parvula</name>
    <dbReference type="NCBI Taxonomy" id="1382"/>
    <lineage>
        <taxon>Bacteria</taxon>
        <taxon>Bacillati</taxon>
        <taxon>Actinomycetota</taxon>
        <taxon>Coriobacteriia</taxon>
        <taxon>Coriobacteriales</taxon>
        <taxon>Atopobiaceae</taxon>
        <taxon>Lancefieldella</taxon>
    </lineage>
</organism>
<dbReference type="Proteomes" id="UP000787322">
    <property type="component" value="Unassembled WGS sequence"/>
</dbReference>
<evidence type="ECO:0000313" key="2">
    <source>
        <dbReference type="Proteomes" id="UP000787322"/>
    </source>
</evidence>
<comment type="caution">
    <text evidence="1">The sequence shown here is derived from an EMBL/GenBank/DDBJ whole genome shotgun (WGS) entry which is preliminary data.</text>
</comment>